<evidence type="ECO:0000256" key="7">
    <source>
        <dbReference type="ARBA" id="ARBA00022840"/>
    </source>
</evidence>
<dbReference type="GO" id="GO:0005524">
    <property type="term" value="F:ATP binding"/>
    <property type="evidence" value="ECO:0007669"/>
    <property type="project" value="UniProtKB-KW"/>
</dbReference>
<evidence type="ECO:0000313" key="11">
    <source>
        <dbReference type="Proteomes" id="UP000239663"/>
    </source>
</evidence>
<evidence type="ECO:0000256" key="8">
    <source>
        <dbReference type="ARBA" id="ARBA00023012"/>
    </source>
</evidence>
<dbReference type="InterPro" id="IPR036097">
    <property type="entry name" value="HisK_dim/P_sf"/>
</dbReference>
<dbReference type="InterPro" id="IPR018984">
    <property type="entry name" value="Histidine_kinase_N"/>
</dbReference>
<dbReference type="Pfam" id="PF00512">
    <property type="entry name" value="HisKA"/>
    <property type="match status" value="1"/>
</dbReference>
<dbReference type="RefSeq" id="WP_104848295.1">
    <property type="nucleotide sequence ID" value="NZ_PKOZ01000001.1"/>
</dbReference>
<evidence type="ECO:0000256" key="5">
    <source>
        <dbReference type="ARBA" id="ARBA00022741"/>
    </source>
</evidence>
<keyword evidence="7" id="KW-0067">ATP-binding</keyword>
<dbReference type="SMART" id="SM00388">
    <property type="entry name" value="HisKA"/>
    <property type="match status" value="1"/>
</dbReference>
<dbReference type="OrthoDB" id="9815750at2"/>
<dbReference type="InterPro" id="IPR004358">
    <property type="entry name" value="Sig_transdc_His_kin-like_C"/>
</dbReference>
<dbReference type="Pfam" id="PF09385">
    <property type="entry name" value="HisK_N"/>
    <property type="match status" value="1"/>
</dbReference>
<evidence type="ECO:0000256" key="3">
    <source>
        <dbReference type="ARBA" id="ARBA00022553"/>
    </source>
</evidence>
<organism evidence="10 11">
    <name type="scientific">Pradoshia eiseniae</name>
    <dbReference type="NCBI Taxonomy" id="2064768"/>
    <lineage>
        <taxon>Bacteria</taxon>
        <taxon>Bacillati</taxon>
        <taxon>Bacillota</taxon>
        <taxon>Bacilli</taxon>
        <taxon>Bacillales</taxon>
        <taxon>Bacillaceae</taxon>
        <taxon>Pradoshia</taxon>
    </lineage>
</organism>
<dbReference type="GO" id="GO:0000155">
    <property type="term" value="F:phosphorelay sensor kinase activity"/>
    <property type="evidence" value="ECO:0007669"/>
    <property type="project" value="InterPro"/>
</dbReference>
<dbReference type="Gene3D" id="3.30.565.10">
    <property type="entry name" value="Histidine kinase-like ATPase, C-terminal domain"/>
    <property type="match status" value="1"/>
</dbReference>
<evidence type="ECO:0000259" key="9">
    <source>
        <dbReference type="PROSITE" id="PS50109"/>
    </source>
</evidence>
<gene>
    <name evidence="10" type="ORF">CYL18_04830</name>
</gene>
<dbReference type="CDD" id="cd00082">
    <property type="entry name" value="HisKA"/>
    <property type="match status" value="1"/>
</dbReference>
<evidence type="ECO:0000256" key="1">
    <source>
        <dbReference type="ARBA" id="ARBA00000085"/>
    </source>
</evidence>
<keyword evidence="3" id="KW-0597">Phosphoprotein</keyword>
<dbReference type="SUPFAM" id="SSF55874">
    <property type="entry name" value="ATPase domain of HSP90 chaperone/DNA topoisomerase II/histidine kinase"/>
    <property type="match status" value="1"/>
</dbReference>
<keyword evidence="6 10" id="KW-0418">Kinase</keyword>
<evidence type="ECO:0000256" key="6">
    <source>
        <dbReference type="ARBA" id="ARBA00022777"/>
    </source>
</evidence>
<dbReference type="InterPro" id="IPR003661">
    <property type="entry name" value="HisK_dim/P_dom"/>
</dbReference>
<dbReference type="PROSITE" id="PS50109">
    <property type="entry name" value="HIS_KIN"/>
    <property type="match status" value="1"/>
</dbReference>
<dbReference type="InterPro" id="IPR005467">
    <property type="entry name" value="His_kinase_dom"/>
</dbReference>
<evidence type="ECO:0000256" key="4">
    <source>
        <dbReference type="ARBA" id="ARBA00022679"/>
    </source>
</evidence>
<dbReference type="SUPFAM" id="SSF47384">
    <property type="entry name" value="Homodimeric domain of signal transducing histidine kinase"/>
    <property type="match status" value="1"/>
</dbReference>
<keyword evidence="5" id="KW-0547">Nucleotide-binding</keyword>
<name>A0A2S7N5H7_9BACI</name>
<dbReference type="CDD" id="cd00075">
    <property type="entry name" value="HATPase"/>
    <property type="match status" value="1"/>
</dbReference>
<keyword evidence="4" id="KW-0808">Transferase</keyword>
<evidence type="ECO:0000313" key="10">
    <source>
        <dbReference type="EMBL" id="PQD97200.1"/>
    </source>
</evidence>
<dbReference type="InterPro" id="IPR003594">
    <property type="entry name" value="HATPase_dom"/>
</dbReference>
<dbReference type="InterPro" id="IPR036890">
    <property type="entry name" value="HATPase_C_sf"/>
</dbReference>
<sequence>MEPILVKHNEYIEQVERWMTKEEGRLYEEWLNSIKMNAADESIDEMDNARHLMFSQMIDTINGKLSETAVREMAKKVATERMNRINIGDVLYNINQGRRVITNFILTLDIPVDNLQLVINDVNRQFDIFSHELVSTYSHLANKVIDEKNTFINENHKDKLALLGQISSSFVHEFRNPLTAVMGFNKILKKEYPDMKYLDIMDYELNQLNFRITQFLHTSKAEFNEDLIVDISIRQLIEEIKQLSYASIVDTNVKVNIDVADDLMIKASRNGLKQVILNVFVNSIDALKNVAYERIINVKAFIRNHQIIISLSNNGPMIEKENIESIFEPFYTTKELGTGIGLYVCRKIIESYDGYLVCTSLPEWTTFYIHLPDSIIIAPN</sequence>
<proteinExistence type="predicted"/>
<reference evidence="10 11" key="1">
    <citation type="submission" date="2017-12" db="EMBL/GenBank/DDBJ databases">
        <title>Taxonomic description and draft genome of Pradoshia cofamensis Gen. nov., sp. nov., a thermotolerant bacillale isolated from anterior gut of earthworm Eisenia fetida.</title>
        <authorList>
            <person name="Saha T."/>
            <person name="Chakraborty R."/>
        </authorList>
    </citation>
    <scope>NUCLEOTIDE SEQUENCE [LARGE SCALE GENOMIC DNA]</scope>
    <source>
        <strain evidence="10 11">EAG3</strain>
    </source>
</reference>
<dbReference type="EMBL" id="PKOZ01000001">
    <property type="protein sequence ID" value="PQD97200.1"/>
    <property type="molecule type" value="Genomic_DNA"/>
</dbReference>
<dbReference type="Gene3D" id="1.10.490.70">
    <property type="entry name" value="Histidine kinase N-terminal domain"/>
    <property type="match status" value="1"/>
</dbReference>
<comment type="catalytic activity">
    <reaction evidence="1">
        <text>ATP + protein L-histidine = ADP + protein N-phospho-L-histidine.</text>
        <dbReference type="EC" id="2.7.13.3"/>
    </reaction>
</comment>
<dbReference type="PANTHER" id="PTHR43065:SF10">
    <property type="entry name" value="PEROXIDE STRESS-ACTIVATED HISTIDINE KINASE MAK3"/>
    <property type="match status" value="1"/>
</dbReference>
<dbReference type="Proteomes" id="UP000239663">
    <property type="component" value="Unassembled WGS sequence"/>
</dbReference>
<dbReference type="PANTHER" id="PTHR43065">
    <property type="entry name" value="SENSOR HISTIDINE KINASE"/>
    <property type="match status" value="1"/>
</dbReference>
<keyword evidence="11" id="KW-1185">Reference proteome</keyword>
<dbReference type="SMART" id="SM00387">
    <property type="entry name" value="HATPase_c"/>
    <property type="match status" value="1"/>
</dbReference>
<feature type="domain" description="Histidine kinase" evidence="9">
    <location>
        <begin position="169"/>
        <end position="375"/>
    </location>
</feature>
<keyword evidence="8" id="KW-0902">Two-component regulatory system</keyword>
<dbReference type="Pfam" id="PF02518">
    <property type="entry name" value="HATPase_c"/>
    <property type="match status" value="1"/>
</dbReference>
<dbReference type="EC" id="2.7.13.3" evidence="2"/>
<protein>
    <recommendedName>
        <fullName evidence="2">histidine kinase</fullName>
        <ecNumber evidence="2">2.7.13.3</ecNumber>
    </recommendedName>
</protein>
<dbReference type="AlphaFoldDB" id="A0A2S7N5H7"/>
<accession>A0A2S7N5H7</accession>
<evidence type="ECO:0000256" key="2">
    <source>
        <dbReference type="ARBA" id="ARBA00012438"/>
    </source>
</evidence>
<comment type="caution">
    <text evidence="10">The sequence shown here is derived from an EMBL/GenBank/DDBJ whole genome shotgun (WGS) entry which is preliminary data.</text>
</comment>
<dbReference type="Gene3D" id="1.10.287.130">
    <property type="match status" value="1"/>
</dbReference>
<dbReference type="PRINTS" id="PR00344">
    <property type="entry name" value="BCTRLSENSOR"/>
</dbReference>